<dbReference type="InterPro" id="IPR021858">
    <property type="entry name" value="Fun_TF"/>
</dbReference>
<gene>
    <name evidence="2" type="ORF">SLS60_000349</name>
</gene>
<protein>
    <submittedName>
        <fullName evidence="2">Uncharacterized protein</fullName>
    </submittedName>
</protein>
<dbReference type="Proteomes" id="UP001521785">
    <property type="component" value="Unassembled WGS sequence"/>
</dbReference>
<dbReference type="PANTHER" id="PTHR47784">
    <property type="entry name" value="STEROL UPTAKE CONTROL PROTEIN 2"/>
    <property type="match status" value="1"/>
</dbReference>
<dbReference type="EMBL" id="JAKJXO020000001">
    <property type="protein sequence ID" value="KAL1612126.1"/>
    <property type="molecule type" value="Genomic_DNA"/>
</dbReference>
<feature type="region of interest" description="Disordered" evidence="1">
    <location>
        <begin position="1"/>
        <end position="35"/>
    </location>
</feature>
<evidence type="ECO:0000313" key="3">
    <source>
        <dbReference type="Proteomes" id="UP001521785"/>
    </source>
</evidence>
<evidence type="ECO:0000313" key="2">
    <source>
        <dbReference type="EMBL" id="KAL1612126.1"/>
    </source>
</evidence>
<name>A0ABR3S600_9PLEO</name>
<proteinExistence type="predicted"/>
<accession>A0ABR3S600</accession>
<dbReference type="PANTHER" id="PTHR47784:SF10">
    <property type="entry name" value="TRANSCRIPTION FACTOR, PUTATIVE (AFU_ORTHOLOGUE AFUA_6G14150)-RELATED"/>
    <property type="match status" value="1"/>
</dbReference>
<evidence type="ECO:0000256" key="1">
    <source>
        <dbReference type="SAM" id="MobiDB-lite"/>
    </source>
</evidence>
<organism evidence="2 3">
    <name type="scientific">Paraconiothyrium brasiliense</name>
    <dbReference type="NCBI Taxonomy" id="300254"/>
    <lineage>
        <taxon>Eukaryota</taxon>
        <taxon>Fungi</taxon>
        <taxon>Dikarya</taxon>
        <taxon>Ascomycota</taxon>
        <taxon>Pezizomycotina</taxon>
        <taxon>Dothideomycetes</taxon>
        <taxon>Pleosporomycetidae</taxon>
        <taxon>Pleosporales</taxon>
        <taxon>Massarineae</taxon>
        <taxon>Didymosphaeriaceae</taxon>
        <taxon>Paraconiothyrium</taxon>
    </lineage>
</organism>
<dbReference type="InterPro" id="IPR053157">
    <property type="entry name" value="Sterol_Uptake_Regulator"/>
</dbReference>
<keyword evidence="3" id="KW-1185">Reference proteome</keyword>
<dbReference type="Pfam" id="PF11951">
    <property type="entry name" value="Fungal_trans_2"/>
    <property type="match status" value="1"/>
</dbReference>
<reference evidence="2 3" key="1">
    <citation type="submission" date="2024-02" db="EMBL/GenBank/DDBJ databases">
        <title>De novo assembly and annotation of 12 fungi associated with fruit tree decline syndrome in Ontario, Canada.</title>
        <authorList>
            <person name="Sulman M."/>
            <person name="Ellouze W."/>
            <person name="Ilyukhin E."/>
        </authorList>
    </citation>
    <scope>NUCLEOTIDE SEQUENCE [LARGE SCALE GENOMIC DNA]</scope>
    <source>
        <strain evidence="2 3">M42-189</strain>
    </source>
</reference>
<comment type="caution">
    <text evidence="2">The sequence shown here is derived from an EMBL/GenBank/DDBJ whole genome shotgun (WGS) entry which is preliminary data.</text>
</comment>
<sequence>MPPGQNIIEPTPAVTATSMGPKRSHGASNSTHDEVTQRTRRLLELKLMHHWCSSTCNSFTKQVGDALRDYIIQEALRYEYLMEAVLALTSLQIASRTEDTKIADEYLSAALHYQHQAVSGLRSSLDALSRENCDAAFISSMLIMVCAIVSPLLQSKCKQQNQSTAEAMLRLVDFLKGIRSILDVSREWLSEGPLSCILDAEIRLSPPSLCFPREEMHYLISAQSSGQMRPVFDHAIDTLEQAALRGRLVVSWIAAVKPTFLEALKNGNSLALAIFMQWGVLLDRSDGIWWAEFSGRRLVDEIAGALDPRGDEWMSITKWCRENVGLHQ</sequence>